<accession>A0A3P8C8L1</accession>
<sequence length="113" mass="13137">MRRKSRVDQRSTNPVALGELKRMRKGEGQSVADFCVELDRLTRQAYSELDDDALDTERAHLLYEQLAHWRDACYLIEALESENGADARAKRLKDRTKRIERSNIGEREVECRG</sequence>
<gene>
    <name evidence="1" type="ORF">HPBE_LOCUS9385</name>
</gene>
<dbReference type="OrthoDB" id="5874694at2759"/>
<keyword evidence="2" id="KW-1185">Reference proteome</keyword>
<accession>A0A183FP72</accession>
<reference evidence="3" key="2">
    <citation type="submission" date="2019-09" db="UniProtKB">
        <authorList>
            <consortium name="WormBaseParasite"/>
        </authorList>
    </citation>
    <scope>IDENTIFICATION</scope>
</reference>
<dbReference type="EMBL" id="UZAH01026423">
    <property type="protein sequence ID" value="VDO80472.1"/>
    <property type="molecule type" value="Genomic_DNA"/>
</dbReference>
<dbReference type="AlphaFoldDB" id="A0A183FP72"/>
<evidence type="ECO:0000313" key="1">
    <source>
        <dbReference type="EMBL" id="VDO80472.1"/>
    </source>
</evidence>
<dbReference type="WBParaSite" id="HPBE_0000938401-mRNA-1">
    <property type="protein sequence ID" value="HPBE_0000938401-mRNA-1"/>
    <property type="gene ID" value="HPBE_0000938401"/>
</dbReference>
<evidence type="ECO:0000313" key="3">
    <source>
        <dbReference type="WBParaSite" id="HPBE_0000938401-mRNA-1"/>
    </source>
</evidence>
<dbReference type="Proteomes" id="UP000050761">
    <property type="component" value="Unassembled WGS sequence"/>
</dbReference>
<reference evidence="1 2" key="1">
    <citation type="submission" date="2018-11" db="EMBL/GenBank/DDBJ databases">
        <authorList>
            <consortium name="Pathogen Informatics"/>
        </authorList>
    </citation>
    <scope>NUCLEOTIDE SEQUENCE [LARGE SCALE GENOMIC DNA]</scope>
</reference>
<organism evidence="2 3">
    <name type="scientific">Heligmosomoides polygyrus</name>
    <name type="common">Parasitic roundworm</name>
    <dbReference type="NCBI Taxonomy" id="6339"/>
    <lineage>
        <taxon>Eukaryota</taxon>
        <taxon>Metazoa</taxon>
        <taxon>Ecdysozoa</taxon>
        <taxon>Nematoda</taxon>
        <taxon>Chromadorea</taxon>
        <taxon>Rhabditida</taxon>
        <taxon>Rhabditina</taxon>
        <taxon>Rhabditomorpha</taxon>
        <taxon>Strongyloidea</taxon>
        <taxon>Heligmosomidae</taxon>
        <taxon>Heligmosomoides</taxon>
    </lineage>
</organism>
<proteinExistence type="predicted"/>
<protein>
    <submittedName>
        <fullName evidence="1 3">Uncharacterized protein</fullName>
    </submittedName>
</protein>
<evidence type="ECO:0000313" key="2">
    <source>
        <dbReference type="Proteomes" id="UP000050761"/>
    </source>
</evidence>
<name>A0A183FP72_HELPZ</name>